<dbReference type="EMBL" id="MN234176">
    <property type="protein sequence ID" value="QFG09420.1"/>
    <property type="molecule type" value="Genomic_DNA"/>
</dbReference>
<dbReference type="GeneID" id="60325603"/>
<accession>A0A5J6TF49</accession>
<sequence length="143" mass="15771">MSTPTMTVRALSETEAAQMAKGLAVTVGGRRRTIPALNVPRYQNMLDQVEVDYPGDENAHRRKGAIEAAARFLCDEADVAEAVGDELAVAREEYERATAAARAIVLLSVEEGVSELSLSQRLGINRLTVRKYRGKLDRKWQRG</sequence>
<reference evidence="1 2" key="1">
    <citation type="submission" date="2019-07" db="EMBL/GenBank/DDBJ databases">
        <authorList>
            <person name="Divens A.M."/>
            <person name="Garlena R.A."/>
            <person name="Russell D.A."/>
            <person name="Pope W.H."/>
            <person name="Jacobs-Sera D."/>
            <person name="Hatfull G.F."/>
        </authorList>
    </citation>
    <scope>NUCLEOTIDE SEQUENCE [LARGE SCALE GENOMIC DNA]</scope>
</reference>
<name>A0A5J6TF49_9CAUD</name>
<gene>
    <name evidence="1" type="primary">38</name>
    <name evidence="1" type="ORF">PBI_YUNA_38</name>
</gene>
<keyword evidence="2" id="KW-1185">Reference proteome</keyword>
<dbReference type="KEGG" id="vg:60325603"/>
<proteinExistence type="predicted"/>
<protein>
    <submittedName>
        <fullName evidence="1">Uncharacterized protein</fullName>
    </submittedName>
</protein>
<organism evidence="1 2">
    <name type="scientific">Mycobacterium phage Yuna</name>
    <dbReference type="NCBI Taxonomy" id="2599885"/>
    <lineage>
        <taxon>Viruses</taxon>
        <taxon>Duplodnaviria</taxon>
        <taxon>Heunggongvirae</taxon>
        <taxon>Uroviricota</taxon>
        <taxon>Caudoviricetes</taxon>
        <taxon>Weiservirinae</taxon>
        <taxon>Anayavirus</taxon>
        <taxon>Anayavirus yuna</taxon>
    </lineage>
</organism>
<evidence type="ECO:0000313" key="2">
    <source>
        <dbReference type="Proteomes" id="UP000326803"/>
    </source>
</evidence>
<dbReference type="RefSeq" id="YP_009954116.1">
    <property type="nucleotide sequence ID" value="NC_051629.1"/>
</dbReference>
<dbReference type="Proteomes" id="UP000326803">
    <property type="component" value="Segment"/>
</dbReference>
<evidence type="ECO:0000313" key="1">
    <source>
        <dbReference type="EMBL" id="QFG09420.1"/>
    </source>
</evidence>